<dbReference type="EMBL" id="CAKJTJ010000022">
    <property type="protein sequence ID" value="CAG9622481.1"/>
    <property type="molecule type" value="Genomic_DNA"/>
</dbReference>
<gene>
    <name evidence="3" type="ORF">BACCIP111883_03272</name>
</gene>
<evidence type="ECO:0000313" key="3">
    <source>
        <dbReference type="EMBL" id="CAG9622481.1"/>
    </source>
</evidence>
<keyword evidence="1" id="KW-1133">Transmembrane helix</keyword>
<feature type="transmembrane region" description="Helical" evidence="1">
    <location>
        <begin position="7"/>
        <end position="24"/>
    </location>
</feature>
<dbReference type="Proteomes" id="UP000789833">
    <property type="component" value="Unassembled WGS sequence"/>
</dbReference>
<feature type="transmembrane region" description="Helical" evidence="1">
    <location>
        <begin position="74"/>
        <end position="101"/>
    </location>
</feature>
<dbReference type="Pfam" id="PF20862">
    <property type="entry name" value="DUF6843"/>
    <property type="match status" value="1"/>
</dbReference>
<keyword evidence="1" id="KW-0812">Transmembrane</keyword>
<feature type="transmembrane region" description="Helical" evidence="1">
    <location>
        <begin position="30"/>
        <end position="53"/>
    </location>
</feature>
<name>A0ABN8ADX6_9BACI</name>
<reference evidence="3 4" key="1">
    <citation type="submission" date="2021-10" db="EMBL/GenBank/DDBJ databases">
        <authorList>
            <person name="Criscuolo A."/>
        </authorList>
    </citation>
    <scope>NUCLEOTIDE SEQUENCE [LARGE SCALE GENOMIC DNA]</scope>
    <source>
        <strain evidence="4">CIP 111883</strain>
    </source>
</reference>
<organism evidence="3 4">
    <name type="scientific">Sutcliffiella rhizosphaerae</name>
    <dbReference type="NCBI Taxonomy" id="2880967"/>
    <lineage>
        <taxon>Bacteria</taxon>
        <taxon>Bacillati</taxon>
        <taxon>Bacillota</taxon>
        <taxon>Bacilli</taxon>
        <taxon>Bacillales</taxon>
        <taxon>Bacillaceae</taxon>
        <taxon>Sutcliffiella</taxon>
    </lineage>
</organism>
<dbReference type="RefSeq" id="WP_230503169.1">
    <property type="nucleotide sequence ID" value="NZ_CAKJTJ010000022.1"/>
</dbReference>
<feature type="domain" description="DUF6843" evidence="2">
    <location>
        <begin position="146"/>
        <end position="263"/>
    </location>
</feature>
<evidence type="ECO:0000259" key="2">
    <source>
        <dbReference type="Pfam" id="PF20862"/>
    </source>
</evidence>
<dbReference type="InterPro" id="IPR049293">
    <property type="entry name" value="DUF6843"/>
</dbReference>
<keyword evidence="4" id="KW-1185">Reference proteome</keyword>
<comment type="caution">
    <text evidence="3">The sequence shown here is derived from an EMBL/GenBank/DDBJ whole genome shotgun (WGS) entry which is preliminary data.</text>
</comment>
<keyword evidence="1" id="KW-0472">Membrane</keyword>
<accession>A0ABN8ADX6</accession>
<feature type="transmembrane region" description="Helical" evidence="1">
    <location>
        <begin position="117"/>
        <end position="137"/>
    </location>
</feature>
<proteinExistence type="predicted"/>
<evidence type="ECO:0000313" key="4">
    <source>
        <dbReference type="Proteomes" id="UP000789833"/>
    </source>
</evidence>
<protein>
    <recommendedName>
        <fullName evidence="2">DUF6843 domain-containing protein</fullName>
    </recommendedName>
</protein>
<evidence type="ECO:0000256" key="1">
    <source>
        <dbReference type="SAM" id="Phobius"/>
    </source>
</evidence>
<sequence>MRKFLAAVYSTLLFSLYYFILALIEPEHIGFFIILFSISIAGNIIYGIPVSLLSDYVTKKLTKGRLFSAGIIHIIFGSLLVFFIGGFAFFAIICAVLFFFFDELLKGSFKTFWKKPIIVMEFTIVILLGVSSSFWWLGYNIEETREETNTIFLIPDDYEGSVMVFYNVPEEPPLDKEGEYSIVPLKLETIPQLHMTNMDEVATYSTSSRQVLGYITDEYYYVDENGERIAIDGSCIYHANSGSDGNIEYSVYQIKASGCGENFKWDGHAPYFDQTREALKYFNYGYKEKKSL</sequence>